<evidence type="ECO:0000256" key="1">
    <source>
        <dbReference type="SAM" id="Phobius"/>
    </source>
</evidence>
<accession>A0A4Z0GIW3</accession>
<feature type="transmembrane region" description="Helical" evidence="1">
    <location>
        <begin position="35"/>
        <end position="52"/>
    </location>
</feature>
<keyword evidence="1" id="KW-0812">Transmembrane</keyword>
<evidence type="ECO:0000313" key="4">
    <source>
        <dbReference type="Proteomes" id="UP000298347"/>
    </source>
</evidence>
<dbReference type="Proteomes" id="UP000298347">
    <property type="component" value="Unassembled WGS sequence"/>
</dbReference>
<keyword evidence="1" id="KW-0472">Membrane</keyword>
<dbReference type="Pfam" id="PF14317">
    <property type="entry name" value="YcxB"/>
    <property type="match status" value="1"/>
</dbReference>
<gene>
    <name evidence="3" type="ORF">E4665_14495</name>
</gene>
<evidence type="ECO:0000313" key="3">
    <source>
        <dbReference type="EMBL" id="TGA96740.1"/>
    </source>
</evidence>
<proteinExistence type="predicted"/>
<keyword evidence="1" id="KW-1133">Transmembrane helix</keyword>
<dbReference type="EMBL" id="SRJD01000020">
    <property type="protein sequence ID" value="TGA96740.1"/>
    <property type="molecule type" value="Genomic_DNA"/>
</dbReference>
<comment type="caution">
    <text evidence="3">The sequence shown here is derived from an EMBL/GenBank/DDBJ whole genome shotgun (WGS) entry which is preliminary data.</text>
</comment>
<feature type="domain" description="YcxB-like C-terminal" evidence="2">
    <location>
        <begin position="111"/>
        <end position="165"/>
    </location>
</feature>
<evidence type="ECO:0000259" key="2">
    <source>
        <dbReference type="Pfam" id="PF14317"/>
    </source>
</evidence>
<dbReference type="AlphaFoldDB" id="A0A4Z0GIW3"/>
<keyword evidence="4" id="KW-1185">Reference proteome</keyword>
<sequence>MELHYQVAKEDYIAFNLFTFEQSISNKRLIRTQKLFSLIFLLAPLVFSLLVHEFQTGYFVISLIIAALWIAFSAKIFRWSFHRRLSKMIDEMGKGKLCGETALILTDKNVIEIMPSGEETKAEWSSINKVAETDEYFFIYFNPMAAVILPKRALDDESIKVLKETIPSGVCWENE</sequence>
<dbReference type="RefSeq" id="WP_135349508.1">
    <property type="nucleotide sequence ID" value="NZ_SRJD01000020.1"/>
</dbReference>
<feature type="transmembrane region" description="Helical" evidence="1">
    <location>
        <begin position="58"/>
        <end position="77"/>
    </location>
</feature>
<organism evidence="3 4">
    <name type="scientific">Sporolactobacillus shoreae</name>
    <dbReference type="NCBI Taxonomy" id="1465501"/>
    <lineage>
        <taxon>Bacteria</taxon>
        <taxon>Bacillati</taxon>
        <taxon>Bacillota</taxon>
        <taxon>Bacilli</taxon>
        <taxon>Bacillales</taxon>
        <taxon>Sporolactobacillaceae</taxon>
        <taxon>Sporolactobacillus</taxon>
    </lineage>
</organism>
<dbReference type="OrthoDB" id="339559at2"/>
<name>A0A4Z0GIW3_9BACL</name>
<protein>
    <submittedName>
        <fullName evidence="3">YcxB family protein</fullName>
    </submittedName>
</protein>
<dbReference type="InterPro" id="IPR025588">
    <property type="entry name" value="YcxB-like_C"/>
</dbReference>
<reference evidence="3 4" key="1">
    <citation type="journal article" date="2015" name="Int. J. Syst. Evol. Microbiol.">
        <title>Sporolactobacillus shoreae sp. nov. and Sporolactobacillus spathodeae sp. nov., two spore-forming lactic acid bacteria isolated from tree barks in Thailand.</title>
        <authorList>
            <person name="Thamacharoensuk T."/>
            <person name="Kitahara M."/>
            <person name="Ohkuma M."/>
            <person name="Thongchul N."/>
            <person name="Tanasupawat S."/>
        </authorList>
    </citation>
    <scope>NUCLEOTIDE SEQUENCE [LARGE SCALE GENOMIC DNA]</scope>
    <source>
        <strain evidence="3 4">BK92</strain>
    </source>
</reference>